<dbReference type="EMBL" id="CP095061">
    <property type="protein sequence ID" value="UOQ64822.1"/>
    <property type="molecule type" value="Genomic_DNA"/>
</dbReference>
<name>A0ABY4G1Z6_9BACT</name>
<reference evidence="2" key="1">
    <citation type="submission" date="2022-04" db="EMBL/GenBank/DDBJ databases">
        <title>Hymenobacter sp. isolated from the air.</title>
        <authorList>
            <person name="Won M."/>
            <person name="Lee C.-M."/>
            <person name="Woen H.-Y."/>
            <person name="Kwon S.-W."/>
        </authorList>
    </citation>
    <scope>NUCLEOTIDE SEQUENCE</scope>
    <source>
        <strain evidence="2">5420S-77</strain>
    </source>
</reference>
<protein>
    <submittedName>
        <fullName evidence="2">DUF4255 domain-containing protein</fullName>
    </submittedName>
</protein>
<evidence type="ECO:0000313" key="3">
    <source>
        <dbReference type="Proteomes" id="UP000830401"/>
    </source>
</evidence>
<proteinExistence type="predicted"/>
<organism evidence="2 3">
    <name type="scientific">Hymenobacter volaticus</name>
    <dbReference type="NCBI Taxonomy" id="2932254"/>
    <lineage>
        <taxon>Bacteria</taxon>
        <taxon>Pseudomonadati</taxon>
        <taxon>Bacteroidota</taxon>
        <taxon>Cytophagia</taxon>
        <taxon>Cytophagales</taxon>
        <taxon>Hymenobacteraceae</taxon>
        <taxon>Hymenobacter</taxon>
    </lineage>
</organism>
<dbReference type="Pfam" id="PF14065">
    <property type="entry name" value="Pvc16_N"/>
    <property type="match status" value="1"/>
</dbReference>
<accession>A0ABY4G1Z6</accession>
<dbReference type="Proteomes" id="UP000830401">
    <property type="component" value="Chromosome"/>
</dbReference>
<feature type="domain" description="Pvc16 N-terminal" evidence="1">
    <location>
        <begin position="2"/>
        <end position="187"/>
    </location>
</feature>
<gene>
    <name evidence="2" type="ORF">MUN86_14755</name>
</gene>
<sequence length="334" mass="37247">MTTSLVKLLEQAYLLSPAWVKTYQPVIIPELPTDQMDIGYDVVGIYLYHTLEKKEYGNFPLPGKDLPTSRHLSMALTLYYQLTARHYSDVPDGSNAYDEQLLMSIAMKALHDYPFLDDSSTINSIKIFQGDLPDNQNRLKIFQQPIGSNEAVHNWTAGPAPMRWSAYYEVATVFLEPEEISSYSGRVLTYGNYVFTMGAPRITLSQNILPYYIPGDPSPREIKVQPAQAPASGALLLPESVVNFFGSGFTGDGLVLRLYHSRWTMHVIAAPTWSIGVQTDRLTMTIRETAIEEISGAVMDVLPGVYAVEVVVKRNMELPGGQVRVVSNSSNKFP</sequence>
<evidence type="ECO:0000313" key="2">
    <source>
        <dbReference type="EMBL" id="UOQ64822.1"/>
    </source>
</evidence>
<dbReference type="RefSeq" id="WP_245118818.1">
    <property type="nucleotide sequence ID" value="NZ_CP095061.1"/>
</dbReference>
<keyword evidence="3" id="KW-1185">Reference proteome</keyword>
<dbReference type="InterPro" id="IPR025351">
    <property type="entry name" value="Pvc16_N"/>
</dbReference>
<evidence type="ECO:0000259" key="1">
    <source>
        <dbReference type="Pfam" id="PF14065"/>
    </source>
</evidence>